<feature type="signal peptide" evidence="2">
    <location>
        <begin position="1"/>
        <end position="27"/>
    </location>
</feature>
<evidence type="ECO:0000256" key="1">
    <source>
        <dbReference type="SAM" id="Phobius"/>
    </source>
</evidence>
<gene>
    <name evidence="3" type="ORF">CSSPTR1EN2_LOCUS15897</name>
</gene>
<keyword evidence="4" id="KW-1185">Reference proteome</keyword>
<evidence type="ECO:0000256" key="2">
    <source>
        <dbReference type="SAM" id="SignalP"/>
    </source>
</evidence>
<feature type="transmembrane region" description="Helical" evidence="1">
    <location>
        <begin position="291"/>
        <end position="313"/>
    </location>
</feature>
<keyword evidence="1" id="KW-0472">Membrane</keyword>
<evidence type="ECO:0000313" key="4">
    <source>
        <dbReference type="Proteomes" id="UP001497512"/>
    </source>
</evidence>
<dbReference type="EMBL" id="OZ019895">
    <property type="protein sequence ID" value="CAK9221320.1"/>
    <property type="molecule type" value="Genomic_DNA"/>
</dbReference>
<accession>A0ABP0UJ15</accession>
<reference evidence="3" key="1">
    <citation type="submission" date="2024-02" db="EMBL/GenBank/DDBJ databases">
        <authorList>
            <consortium name="ELIXIR-Norway"/>
            <consortium name="Elixir Norway"/>
        </authorList>
    </citation>
    <scope>NUCLEOTIDE SEQUENCE</scope>
</reference>
<name>A0ABP0UJ15_9BRYO</name>
<evidence type="ECO:0008006" key="5">
    <source>
        <dbReference type="Google" id="ProtNLM"/>
    </source>
</evidence>
<organism evidence="3 4">
    <name type="scientific">Sphagnum troendelagicum</name>
    <dbReference type="NCBI Taxonomy" id="128251"/>
    <lineage>
        <taxon>Eukaryota</taxon>
        <taxon>Viridiplantae</taxon>
        <taxon>Streptophyta</taxon>
        <taxon>Embryophyta</taxon>
        <taxon>Bryophyta</taxon>
        <taxon>Sphagnophytina</taxon>
        <taxon>Sphagnopsida</taxon>
        <taxon>Sphagnales</taxon>
        <taxon>Sphagnaceae</taxon>
        <taxon>Sphagnum</taxon>
    </lineage>
</organism>
<feature type="chain" id="PRO_5047519380" description="Gustatory receptor" evidence="2">
    <location>
        <begin position="28"/>
        <end position="461"/>
    </location>
</feature>
<sequence length="461" mass="51086">MTMPSWVQLLIMDGILLAVFLISPSAAAPAPEPSPSPLCCCCSRALFTTLWGFAFAFGGLTLDAWHTADAHIQRAASFRTKLYYAVSFGPVAPFPNLLALFYDVYAYTLLSLSLNNMPAPQRELTDKAAKIIANCKVVLGTSEGRLPQTHGTLILPDTTDHEHALVLGRRLPENSYMVQLNYLGKEALLRSGVLPGYRRLQLLQGNRSFAVVLYGMQAFGYMAAVMSRGNMGLVVSPIETIGFTFSNLVVIHSVCHFVVAPCHRPLIVYLRPDQEQDNVFQMCQSTQCTPIRFWLVLAITQLLSVIVGTQLLMQPFSNSVMSYPPGTPPVHCIVAEDSRRGFSWIFAGPSLFTCCAFSHLIVYVAAGQQFLSKDPKWIKGDTALGLPRWHDISLQILLDFIDHVRGFTVVRRDIWILIIDCILSLGTVSAMILALVATIVYWDENFAERTTGIVHIWPFIG</sequence>
<keyword evidence="1" id="KW-0812">Transmembrane</keyword>
<keyword evidence="2" id="KW-0732">Signal</keyword>
<protein>
    <recommendedName>
        <fullName evidence="5">Gustatory receptor</fullName>
    </recommendedName>
</protein>
<proteinExistence type="predicted"/>
<dbReference type="Proteomes" id="UP001497512">
    <property type="component" value="Chromosome 3"/>
</dbReference>
<feature type="transmembrane region" description="Helical" evidence="1">
    <location>
        <begin position="344"/>
        <end position="366"/>
    </location>
</feature>
<feature type="transmembrane region" description="Helical" evidence="1">
    <location>
        <begin position="414"/>
        <end position="442"/>
    </location>
</feature>
<evidence type="ECO:0000313" key="3">
    <source>
        <dbReference type="EMBL" id="CAK9221320.1"/>
    </source>
</evidence>
<keyword evidence="1" id="KW-1133">Transmembrane helix</keyword>